<dbReference type="AlphaFoldDB" id="A0A1I1QUP6"/>
<sequence>MNKLNIFNRKNWFLKGIILVIISFSLIGKPEKTHQLDNIEELISQHNNDEYIILLHGMFRSAFAMKPAEIFLKEKGFNIVNMSYPSTQYDIETLVAEHLRPLVLSLEQQGVKKIHFVTHSMGGILVRQYLKNYPMPYLGRVVMLSPPNKGTELTNIFSDTQWFKDNIGPAGTQLNPHSTSWVNQLGDVNFELGIIAGNYNGNWLTAWLLPGADDGVVSVDSMKVTGMTDFLLVSEKHFNLRRLIPALQQAVYFIENGQFYQ</sequence>
<accession>A0A1I1QUP6</accession>
<protein>
    <submittedName>
        <fullName evidence="1">Uncharacterized protein</fullName>
    </submittedName>
</protein>
<keyword evidence="2" id="KW-1185">Reference proteome</keyword>
<reference evidence="1 2" key="1">
    <citation type="submission" date="2016-10" db="EMBL/GenBank/DDBJ databases">
        <authorList>
            <person name="de Groot N.N."/>
        </authorList>
    </citation>
    <scope>NUCLEOTIDE SEQUENCE [LARGE SCALE GENOMIC DNA]</scope>
    <source>
        <strain evidence="1 2">DSM 6059</strain>
    </source>
</reference>
<dbReference type="Proteomes" id="UP000198862">
    <property type="component" value="Unassembled WGS sequence"/>
</dbReference>
<proteinExistence type="predicted"/>
<gene>
    <name evidence="1" type="ORF">SAMN02745724_04020</name>
</gene>
<dbReference type="RefSeq" id="WP_091988847.1">
    <property type="nucleotide sequence ID" value="NZ_FOLO01000044.1"/>
</dbReference>
<dbReference type="SUPFAM" id="SSF53474">
    <property type="entry name" value="alpha/beta-Hydrolases"/>
    <property type="match status" value="1"/>
</dbReference>
<dbReference type="EMBL" id="FOLO01000044">
    <property type="protein sequence ID" value="SFD25816.1"/>
    <property type="molecule type" value="Genomic_DNA"/>
</dbReference>
<evidence type="ECO:0000313" key="2">
    <source>
        <dbReference type="Proteomes" id="UP000198862"/>
    </source>
</evidence>
<dbReference type="OrthoDB" id="556502at2"/>
<dbReference type="PANTHER" id="PTHR37946">
    <property type="entry name" value="SLL1969 PROTEIN"/>
    <property type="match status" value="1"/>
</dbReference>
<dbReference type="STRING" id="1123010.SAMN02745724_04020"/>
<dbReference type="Gene3D" id="3.40.50.1820">
    <property type="entry name" value="alpha/beta hydrolase"/>
    <property type="match status" value="1"/>
</dbReference>
<organism evidence="1 2">
    <name type="scientific">Pseudoalteromonas denitrificans DSM 6059</name>
    <dbReference type="NCBI Taxonomy" id="1123010"/>
    <lineage>
        <taxon>Bacteria</taxon>
        <taxon>Pseudomonadati</taxon>
        <taxon>Pseudomonadota</taxon>
        <taxon>Gammaproteobacteria</taxon>
        <taxon>Alteromonadales</taxon>
        <taxon>Pseudoalteromonadaceae</taxon>
        <taxon>Pseudoalteromonas</taxon>
    </lineage>
</organism>
<name>A0A1I1QUP6_9GAMM</name>
<evidence type="ECO:0000313" key="1">
    <source>
        <dbReference type="EMBL" id="SFD25816.1"/>
    </source>
</evidence>
<dbReference type="InterPro" id="IPR029058">
    <property type="entry name" value="AB_hydrolase_fold"/>
</dbReference>
<dbReference type="PANTHER" id="PTHR37946:SF1">
    <property type="entry name" value="SLL1969 PROTEIN"/>
    <property type="match status" value="1"/>
</dbReference>